<dbReference type="EMBL" id="GBRH01249173">
    <property type="protein sequence ID" value="JAD48722.1"/>
    <property type="molecule type" value="Transcribed_RNA"/>
</dbReference>
<name>A0A0A9ANS0_ARUDO</name>
<accession>A0A0A9ANS0</accession>
<reference evidence="1" key="1">
    <citation type="submission" date="2014-09" db="EMBL/GenBank/DDBJ databases">
        <authorList>
            <person name="Magalhaes I.L.F."/>
            <person name="Oliveira U."/>
            <person name="Santos F.R."/>
            <person name="Vidigal T.H.D.A."/>
            <person name="Brescovit A.D."/>
            <person name="Santos A.J."/>
        </authorList>
    </citation>
    <scope>NUCLEOTIDE SEQUENCE</scope>
    <source>
        <tissue evidence="1">Shoot tissue taken approximately 20 cm above the soil surface</tissue>
    </source>
</reference>
<evidence type="ECO:0000313" key="1">
    <source>
        <dbReference type="EMBL" id="JAD48722.1"/>
    </source>
</evidence>
<sequence>MAGTKKGTFLAAATTVAFTTSGVRNASSGDGDGGRGEQRHLLLHGERVSFRCC</sequence>
<organism evidence="1">
    <name type="scientific">Arundo donax</name>
    <name type="common">Giant reed</name>
    <name type="synonym">Donax arundinaceus</name>
    <dbReference type="NCBI Taxonomy" id="35708"/>
    <lineage>
        <taxon>Eukaryota</taxon>
        <taxon>Viridiplantae</taxon>
        <taxon>Streptophyta</taxon>
        <taxon>Embryophyta</taxon>
        <taxon>Tracheophyta</taxon>
        <taxon>Spermatophyta</taxon>
        <taxon>Magnoliopsida</taxon>
        <taxon>Liliopsida</taxon>
        <taxon>Poales</taxon>
        <taxon>Poaceae</taxon>
        <taxon>PACMAD clade</taxon>
        <taxon>Arundinoideae</taxon>
        <taxon>Arundineae</taxon>
        <taxon>Arundo</taxon>
    </lineage>
</organism>
<dbReference type="AlphaFoldDB" id="A0A0A9ANS0"/>
<protein>
    <submittedName>
        <fullName evidence="1">Uncharacterized protein</fullName>
    </submittedName>
</protein>
<reference evidence="1" key="2">
    <citation type="journal article" date="2015" name="Data Brief">
        <title>Shoot transcriptome of the giant reed, Arundo donax.</title>
        <authorList>
            <person name="Barrero R.A."/>
            <person name="Guerrero F.D."/>
            <person name="Moolhuijzen P."/>
            <person name="Goolsby J.A."/>
            <person name="Tidwell J."/>
            <person name="Bellgard S.E."/>
            <person name="Bellgard M.I."/>
        </authorList>
    </citation>
    <scope>NUCLEOTIDE SEQUENCE</scope>
    <source>
        <tissue evidence="1">Shoot tissue taken approximately 20 cm above the soil surface</tissue>
    </source>
</reference>
<proteinExistence type="predicted"/>